<protein>
    <recommendedName>
        <fullName evidence="5">Sigma-54 factor interaction domain-containing protein</fullName>
    </recommendedName>
</protein>
<keyword evidence="7" id="KW-1185">Reference proteome</keyword>
<evidence type="ECO:0000259" key="5">
    <source>
        <dbReference type="PROSITE" id="PS50045"/>
    </source>
</evidence>
<reference evidence="6" key="1">
    <citation type="journal article" date="2014" name="Int. J. Syst. Evol. Microbiol.">
        <title>Complete genome sequence of Corynebacterium casei LMG S-19264T (=DSM 44701T), isolated from a smear-ripened cheese.</title>
        <authorList>
            <consortium name="US DOE Joint Genome Institute (JGI-PGF)"/>
            <person name="Walter F."/>
            <person name="Albersmeier A."/>
            <person name="Kalinowski J."/>
            <person name="Ruckert C."/>
        </authorList>
    </citation>
    <scope>NUCLEOTIDE SEQUENCE</scope>
    <source>
        <strain evidence="6">KCTC 22169</strain>
    </source>
</reference>
<dbReference type="InterPro" id="IPR002078">
    <property type="entry name" value="Sigma_54_int"/>
</dbReference>
<comment type="caution">
    <text evidence="6">The sequence shown here is derived from an EMBL/GenBank/DDBJ whole genome shotgun (WGS) entry which is preliminary data.</text>
</comment>
<evidence type="ECO:0000313" key="7">
    <source>
        <dbReference type="Proteomes" id="UP000626148"/>
    </source>
</evidence>
<dbReference type="PROSITE" id="PS50045">
    <property type="entry name" value="SIGMA54_INTERACT_4"/>
    <property type="match status" value="1"/>
</dbReference>
<keyword evidence="3" id="KW-0805">Transcription regulation</keyword>
<dbReference type="InterPro" id="IPR058031">
    <property type="entry name" value="AAA_lid_NorR"/>
</dbReference>
<dbReference type="EMBL" id="BMXR01000001">
    <property type="protein sequence ID" value="GGX39854.1"/>
    <property type="molecule type" value="Genomic_DNA"/>
</dbReference>
<dbReference type="Gene3D" id="1.10.10.60">
    <property type="entry name" value="Homeodomain-like"/>
    <property type="match status" value="1"/>
</dbReference>
<dbReference type="PANTHER" id="PTHR32071">
    <property type="entry name" value="TRANSCRIPTIONAL REGULATORY PROTEIN"/>
    <property type="match status" value="1"/>
</dbReference>
<dbReference type="Pfam" id="PF00158">
    <property type="entry name" value="Sigma54_activat"/>
    <property type="match status" value="1"/>
</dbReference>
<reference evidence="6" key="2">
    <citation type="submission" date="2020-09" db="EMBL/GenBank/DDBJ databases">
        <authorList>
            <person name="Sun Q."/>
            <person name="Kim S."/>
        </authorList>
    </citation>
    <scope>NUCLEOTIDE SEQUENCE</scope>
    <source>
        <strain evidence="6">KCTC 22169</strain>
    </source>
</reference>
<dbReference type="InterPro" id="IPR025944">
    <property type="entry name" value="Sigma_54_int_dom_CS"/>
</dbReference>
<proteinExistence type="predicted"/>
<keyword evidence="4" id="KW-0804">Transcription</keyword>
<dbReference type="SUPFAM" id="SSF46689">
    <property type="entry name" value="Homeodomain-like"/>
    <property type="match status" value="1"/>
</dbReference>
<dbReference type="SMART" id="SM00382">
    <property type="entry name" value="AAA"/>
    <property type="match status" value="1"/>
</dbReference>
<evidence type="ECO:0000256" key="4">
    <source>
        <dbReference type="ARBA" id="ARBA00023163"/>
    </source>
</evidence>
<dbReference type="Gene3D" id="3.40.50.300">
    <property type="entry name" value="P-loop containing nucleotide triphosphate hydrolases"/>
    <property type="match status" value="1"/>
</dbReference>
<dbReference type="AlphaFoldDB" id="A0A918N5Q9"/>
<dbReference type="InterPro" id="IPR025662">
    <property type="entry name" value="Sigma_54_int_dom_ATP-bd_1"/>
</dbReference>
<dbReference type="Pfam" id="PF02954">
    <property type="entry name" value="HTH_8"/>
    <property type="match status" value="1"/>
</dbReference>
<evidence type="ECO:0000256" key="2">
    <source>
        <dbReference type="ARBA" id="ARBA00022840"/>
    </source>
</evidence>
<evidence type="ECO:0000256" key="3">
    <source>
        <dbReference type="ARBA" id="ARBA00023015"/>
    </source>
</evidence>
<dbReference type="Proteomes" id="UP000626148">
    <property type="component" value="Unassembled WGS sequence"/>
</dbReference>
<dbReference type="FunFam" id="3.40.50.300:FF:000006">
    <property type="entry name" value="DNA-binding transcriptional regulator NtrC"/>
    <property type="match status" value="1"/>
</dbReference>
<dbReference type="CDD" id="cd00009">
    <property type="entry name" value="AAA"/>
    <property type="match status" value="1"/>
</dbReference>
<dbReference type="InterPro" id="IPR003593">
    <property type="entry name" value="AAA+_ATPase"/>
</dbReference>
<dbReference type="SUPFAM" id="SSF52540">
    <property type="entry name" value="P-loop containing nucleoside triphosphate hydrolases"/>
    <property type="match status" value="1"/>
</dbReference>
<dbReference type="PROSITE" id="PS00688">
    <property type="entry name" value="SIGMA54_INTERACT_3"/>
    <property type="match status" value="1"/>
</dbReference>
<dbReference type="InterPro" id="IPR002197">
    <property type="entry name" value="HTH_Fis"/>
</dbReference>
<feature type="domain" description="Sigma-54 factor interaction" evidence="5">
    <location>
        <begin position="18"/>
        <end position="247"/>
    </location>
</feature>
<sequence length="319" mass="35805">MTRYHEAPDVQPHNFGGLLTVAQVMVDFMAQADRVARTNASILVRGQTGSGKELVARYIHNQSRRAGQTFSAINCAALSRELMASELFGHKRGAFTGATHDRTGLLELTDGGTLFLDEIAEMPLDIQAGLLRVLQDRCFTPLGSSEVVHTDIRLVSATHTSLRRQVANGDFREDLMYRVRVVPLYLPPLKARVGDVEMLTWQFIDRLNRENERSVSRISDDAYDALLSYAWPGNIRELNNVITYCHAIGTGEAIELQDLPPELRGEAPPDETESTLVQSERDRILELLQRHKGHKQAVADEMGISRATLWRKMKTLQLM</sequence>
<dbReference type="Gene3D" id="1.10.8.60">
    <property type="match status" value="1"/>
</dbReference>
<gene>
    <name evidence="6" type="ORF">GCM10007392_02990</name>
</gene>
<organism evidence="6 7">
    <name type="scientific">Saccharospirillum salsuginis</name>
    <dbReference type="NCBI Taxonomy" id="418750"/>
    <lineage>
        <taxon>Bacteria</taxon>
        <taxon>Pseudomonadati</taxon>
        <taxon>Pseudomonadota</taxon>
        <taxon>Gammaproteobacteria</taxon>
        <taxon>Oceanospirillales</taxon>
        <taxon>Saccharospirillaceae</taxon>
        <taxon>Saccharospirillum</taxon>
    </lineage>
</organism>
<dbReference type="PROSITE" id="PS00675">
    <property type="entry name" value="SIGMA54_INTERACT_1"/>
    <property type="match status" value="1"/>
</dbReference>
<keyword evidence="1" id="KW-0547">Nucleotide-binding</keyword>
<name>A0A918N5Q9_9GAMM</name>
<dbReference type="Pfam" id="PF25601">
    <property type="entry name" value="AAA_lid_14"/>
    <property type="match status" value="1"/>
</dbReference>
<keyword evidence="2" id="KW-0067">ATP-binding</keyword>
<evidence type="ECO:0000313" key="6">
    <source>
        <dbReference type="EMBL" id="GGX39854.1"/>
    </source>
</evidence>
<dbReference type="InterPro" id="IPR027417">
    <property type="entry name" value="P-loop_NTPase"/>
</dbReference>
<accession>A0A918N5Q9</accession>
<dbReference type="InterPro" id="IPR009057">
    <property type="entry name" value="Homeodomain-like_sf"/>
</dbReference>
<dbReference type="GO" id="GO:0006355">
    <property type="term" value="P:regulation of DNA-templated transcription"/>
    <property type="evidence" value="ECO:0007669"/>
    <property type="project" value="InterPro"/>
</dbReference>
<dbReference type="GO" id="GO:0043565">
    <property type="term" value="F:sequence-specific DNA binding"/>
    <property type="evidence" value="ECO:0007669"/>
    <property type="project" value="InterPro"/>
</dbReference>
<evidence type="ECO:0000256" key="1">
    <source>
        <dbReference type="ARBA" id="ARBA00022741"/>
    </source>
</evidence>
<dbReference type="GO" id="GO:0005524">
    <property type="term" value="F:ATP binding"/>
    <property type="evidence" value="ECO:0007669"/>
    <property type="project" value="UniProtKB-KW"/>
</dbReference>
<dbReference type="RefSeq" id="WP_189606722.1">
    <property type="nucleotide sequence ID" value="NZ_BMXR01000001.1"/>
</dbReference>